<gene>
    <name evidence="3" type="ORF">IC621_05425</name>
</gene>
<dbReference type="Proteomes" id="UP000626844">
    <property type="component" value="Unassembled WGS sequence"/>
</dbReference>
<feature type="coiled-coil region" evidence="1">
    <location>
        <begin position="402"/>
        <end position="429"/>
    </location>
</feature>
<dbReference type="SUPFAM" id="SSF53098">
    <property type="entry name" value="Ribonuclease H-like"/>
    <property type="match status" value="1"/>
</dbReference>
<evidence type="ECO:0000256" key="1">
    <source>
        <dbReference type="SAM" id="Coils"/>
    </source>
</evidence>
<proteinExistence type="predicted"/>
<comment type="caution">
    <text evidence="3">The sequence shown here is derived from an EMBL/GenBank/DDBJ whole genome shotgun (WGS) entry which is preliminary data.</text>
</comment>
<dbReference type="RefSeq" id="WP_191156515.1">
    <property type="nucleotide sequence ID" value="NZ_JACXAI010000004.1"/>
</dbReference>
<dbReference type="AlphaFoldDB" id="A0A926NF46"/>
<evidence type="ECO:0000313" key="4">
    <source>
        <dbReference type="Proteomes" id="UP000626844"/>
    </source>
</evidence>
<protein>
    <submittedName>
        <fullName evidence="3">Transposase</fullName>
    </submittedName>
</protein>
<organism evidence="3 4">
    <name type="scientific">Metabacillus arenae</name>
    <dbReference type="NCBI Taxonomy" id="2771434"/>
    <lineage>
        <taxon>Bacteria</taxon>
        <taxon>Bacillati</taxon>
        <taxon>Bacillota</taxon>
        <taxon>Bacilli</taxon>
        <taxon>Bacillales</taxon>
        <taxon>Bacillaceae</taxon>
        <taxon>Metabacillus</taxon>
    </lineage>
</organism>
<accession>A0A926NF46</accession>
<name>A0A926NF46_9BACI</name>
<evidence type="ECO:0000313" key="3">
    <source>
        <dbReference type="EMBL" id="MBD1379665.1"/>
    </source>
</evidence>
<sequence>MIEHNDQNNQLSKELKSVFSELEMFKHLRKAGITKKFGFTASYLFQLIFCLIFHHKSWYTLLQSKKGDSYPAKDAVYRFMNHSMFAWRLFLTYLSAHAVQKVDGLTDLNRPKVLIFDDSKYDRNRSKKVELLARCMDHSSLHKRFYKGFRMLTLGWSDGCTFMPLDFSLLSSKNAQINGISEKIDKRCSGYKRRVEALESAPTIIPSMIERALQAGVTADYVLMDTWFTQQPLIQSIVGIGLDVIGMVKDTNQRYLINNQRLSLKQLYKVAAPVSDKKGILRSIHTTMANGVRVKVVFVQNRNKKSEWLAILSTDCALSEQEIVRIYGMRWDIEVFFKTTKSLLRLQKEFQGMSYDLLISHTTIVFSRYIVLSWQNRCNSDQRTIGGLFYELCDEVNELDWAVALQQLIELLEDTLKKSNKTIQKLIKSQLQQWIHGLPNYI</sequence>
<reference evidence="3" key="1">
    <citation type="submission" date="2020-09" db="EMBL/GenBank/DDBJ databases">
        <title>A novel bacterium of genus Bacillus, isolated from South China Sea.</title>
        <authorList>
            <person name="Huang H."/>
            <person name="Mo K."/>
            <person name="Hu Y."/>
        </authorList>
    </citation>
    <scope>NUCLEOTIDE SEQUENCE</scope>
    <source>
        <strain evidence="3">IB182487</strain>
    </source>
</reference>
<dbReference type="Pfam" id="PF13546">
    <property type="entry name" value="DDE_5"/>
    <property type="match status" value="1"/>
</dbReference>
<evidence type="ECO:0000259" key="2">
    <source>
        <dbReference type="Pfam" id="PF13546"/>
    </source>
</evidence>
<dbReference type="Gene3D" id="3.90.350.10">
    <property type="entry name" value="Transposase Inhibitor Protein From Tn5, Chain A, domain 1"/>
    <property type="match status" value="1"/>
</dbReference>
<dbReference type="InterPro" id="IPR012337">
    <property type="entry name" value="RNaseH-like_sf"/>
</dbReference>
<dbReference type="InterPro" id="IPR038721">
    <property type="entry name" value="IS701-like_DDE_dom"/>
</dbReference>
<keyword evidence="1" id="KW-0175">Coiled coil</keyword>
<feature type="domain" description="Transposase IS701-like DDE" evidence="2">
    <location>
        <begin position="72"/>
        <end position="258"/>
    </location>
</feature>
<keyword evidence="4" id="KW-1185">Reference proteome</keyword>
<dbReference type="EMBL" id="JACXAI010000004">
    <property type="protein sequence ID" value="MBD1379665.1"/>
    <property type="molecule type" value="Genomic_DNA"/>
</dbReference>